<dbReference type="Proteomes" id="UP000683559">
    <property type="component" value="Chromosome"/>
</dbReference>
<proteinExistence type="predicted"/>
<sequence length="129" mass="14557">MGAMYLRINAARAATPELREPNRYFLGLTGGGFHEEIFSVARWRAEEGERDAVTLVFVNLSVSNGNAGTFRLPDSIRLSGLYQVRNLVADDADRRLWPAPRDAREIYQEGVFVVFTLPNEVQYLKLVPV</sequence>
<evidence type="ECO:0000313" key="1">
    <source>
        <dbReference type="EMBL" id="QXE89654.1"/>
    </source>
</evidence>
<gene>
    <name evidence="1" type="ORF">KP001_14555</name>
</gene>
<reference evidence="1 2" key="1">
    <citation type="submission" date="2021-06" db="EMBL/GenBank/DDBJ databases">
        <title>Gemonas diversity in paddy soil.</title>
        <authorList>
            <person name="Liu G."/>
        </authorList>
    </citation>
    <scope>NUCLEOTIDE SEQUENCE [LARGE SCALE GENOMIC DNA]</scope>
    <source>
        <strain evidence="1 2">RG2</strain>
    </source>
</reference>
<evidence type="ECO:0000313" key="2">
    <source>
        <dbReference type="Proteomes" id="UP000683559"/>
    </source>
</evidence>
<accession>A0ABX8LG45</accession>
<dbReference type="EMBL" id="CP077683">
    <property type="protein sequence ID" value="QXE89654.1"/>
    <property type="molecule type" value="Genomic_DNA"/>
</dbReference>
<protein>
    <submittedName>
        <fullName evidence="1">Uncharacterized protein</fullName>
    </submittedName>
</protein>
<name>A0ABX8LG45_9BACT</name>
<keyword evidence="2" id="KW-1185">Reference proteome</keyword>
<organism evidence="1 2">
    <name type="scientific">Geomonas subterranea</name>
    <dbReference type="NCBI Taxonomy" id="2847989"/>
    <lineage>
        <taxon>Bacteria</taxon>
        <taxon>Pseudomonadati</taxon>
        <taxon>Thermodesulfobacteriota</taxon>
        <taxon>Desulfuromonadia</taxon>
        <taxon>Geobacterales</taxon>
        <taxon>Geobacteraceae</taxon>
        <taxon>Geomonas</taxon>
    </lineage>
</organism>
<dbReference type="RefSeq" id="WP_217286327.1">
    <property type="nucleotide sequence ID" value="NZ_CP077683.1"/>
</dbReference>